<evidence type="ECO:0000313" key="7">
    <source>
        <dbReference type="Proteomes" id="UP001152836"/>
    </source>
</evidence>
<keyword evidence="2 3" id="KW-0371">Homeobox</keyword>
<comment type="caution">
    <text evidence="6">The sequence shown here is derived from an EMBL/GenBank/DDBJ whole genome shotgun (WGS) entry which is preliminary data.</text>
</comment>
<dbReference type="GO" id="GO:0000981">
    <property type="term" value="F:DNA-binding transcription factor activity, RNA polymerase II-specific"/>
    <property type="evidence" value="ECO:0007669"/>
    <property type="project" value="TreeGrafter"/>
</dbReference>
<name>A0AAU9Z1K6_PHORO</name>
<dbReference type="GO" id="GO:0000977">
    <property type="term" value="F:RNA polymerase II transcription regulatory region sequence-specific DNA binding"/>
    <property type="evidence" value="ECO:0007669"/>
    <property type="project" value="TreeGrafter"/>
</dbReference>
<dbReference type="CDD" id="cd00086">
    <property type="entry name" value="homeodomain"/>
    <property type="match status" value="1"/>
</dbReference>
<evidence type="ECO:0000256" key="3">
    <source>
        <dbReference type="RuleBase" id="RU000682"/>
    </source>
</evidence>
<evidence type="ECO:0000256" key="4">
    <source>
        <dbReference type="SAM" id="MobiDB-lite"/>
    </source>
</evidence>
<dbReference type="GO" id="GO:0005634">
    <property type="term" value="C:nucleus"/>
    <property type="evidence" value="ECO:0007669"/>
    <property type="project" value="UniProtKB-SubCell"/>
</dbReference>
<keyword evidence="2 3" id="KW-0238">DNA-binding</keyword>
<feature type="compositionally biased region" description="Basic residues" evidence="4">
    <location>
        <begin position="107"/>
        <end position="119"/>
    </location>
</feature>
<keyword evidence="2 3" id="KW-0539">Nucleus</keyword>
<dbReference type="AlphaFoldDB" id="A0AAU9Z1K6"/>
<dbReference type="Pfam" id="PF00046">
    <property type="entry name" value="Homeodomain"/>
    <property type="match status" value="1"/>
</dbReference>
<sequence length="204" mass="23145">MARKVYFDHNYFILTDYDGDERNEGAEPGVVPSTSAAAAGVSYSGAASGHESGLNAEGPESESDSEESDDTDSSSEDEDSSSSSETEQEEPPPTVPARNPIPIPVRRLSHRRRRRRRSRREQTPFHFTPQQIEEMENLFGQSQYPDVLTREELARSLNVPEGKVKMWFINRRAKERKIQRRVYLENLPPGAEDFIFITDVEEPS</sequence>
<evidence type="ECO:0000256" key="1">
    <source>
        <dbReference type="ARBA" id="ARBA00004123"/>
    </source>
</evidence>
<dbReference type="InterPro" id="IPR009057">
    <property type="entry name" value="Homeodomain-like_sf"/>
</dbReference>
<dbReference type="PANTHER" id="PTHR24329:SF557">
    <property type="entry name" value="HOMEOBOX PROTEIN RHOX13"/>
    <property type="match status" value="1"/>
</dbReference>
<dbReference type="Gene3D" id="1.10.10.60">
    <property type="entry name" value="Homeodomain-like"/>
    <property type="match status" value="1"/>
</dbReference>
<evidence type="ECO:0000259" key="5">
    <source>
        <dbReference type="PROSITE" id="PS50071"/>
    </source>
</evidence>
<dbReference type="PROSITE" id="PS50071">
    <property type="entry name" value="HOMEOBOX_2"/>
    <property type="match status" value="1"/>
</dbReference>
<gene>
    <name evidence="6" type="primary">Rhox13</name>
    <name evidence="6" type="ORF">PHOROB_LOCUS3369</name>
</gene>
<feature type="domain" description="Homeobox" evidence="5">
    <location>
        <begin position="118"/>
        <end position="178"/>
    </location>
</feature>
<feature type="DNA-binding region" description="Homeobox" evidence="2">
    <location>
        <begin position="120"/>
        <end position="179"/>
    </location>
</feature>
<evidence type="ECO:0000256" key="2">
    <source>
        <dbReference type="PROSITE-ProRule" id="PRU00108"/>
    </source>
</evidence>
<dbReference type="Proteomes" id="UP001152836">
    <property type="component" value="Unassembled WGS sequence"/>
</dbReference>
<proteinExistence type="predicted"/>
<feature type="region of interest" description="Disordered" evidence="4">
    <location>
        <begin position="17"/>
        <end position="123"/>
    </location>
</feature>
<feature type="compositionally biased region" description="Acidic residues" evidence="4">
    <location>
        <begin position="59"/>
        <end position="90"/>
    </location>
</feature>
<dbReference type="PANTHER" id="PTHR24329">
    <property type="entry name" value="HOMEOBOX PROTEIN ARISTALESS"/>
    <property type="match status" value="1"/>
</dbReference>
<dbReference type="InterPro" id="IPR050649">
    <property type="entry name" value="Paired_Homeobox_TFs"/>
</dbReference>
<evidence type="ECO:0000313" key="6">
    <source>
        <dbReference type="EMBL" id="CAH6779917.1"/>
    </source>
</evidence>
<organism evidence="6 7">
    <name type="scientific">Phodopus roborovskii</name>
    <name type="common">Roborovski's desert hamster</name>
    <name type="synonym">Cricetulus roborovskii</name>
    <dbReference type="NCBI Taxonomy" id="109678"/>
    <lineage>
        <taxon>Eukaryota</taxon>
        <taxon>Metazoa</taxon>
        <taxon>Chordata</taxon>
        <taxon>Craniata</taxon>
        <taxon>Vertebrata</taxon>
        <taxon>Euteleostomi</taxon>
        <taxon>Mammalia</taxon>
        <taxon>Eutheria</taxon>
        <taxon>Euarchontoglires</taxon>
        <taxon>Glires</taxon>
        <taxon>Rodentia</taxon>
        <taxon>Myomorpha</taxon>
        <taxon>Muroidea</taxon>
        <taxon>Cricetidae</taxon>
        <taxon>Cricetinae</taxon>
        <taxon>Phodopus</taxon>
    </lineage>
</organism>
<protein>
    <submittedName>
        <fullName evidence="6">Rhox13 protein</fullName>
    </submittedName>
</protein>
<dbReference type="SUPFAM" id="SSF46689">
    <property type="entry name" value="Homeodomain-like"/>
    <property type="match status" value="1"/>
</dbReference>
<comment type="subcellular location">
    <subcellularLocation>
        <location evidence="1 2 3">Nucleus</location>
    </subcellularLocation>
</comment>
<accession>A0AAU9Z1K6</accession>
<keyword evidence="7" id="KW-1185">Reference proteome</keyword>
<feature type="compositionally biased region" description="Low complexity" evidence="4">
    <location>
        <begin position="33"/>
        <end position="49"/>
    </location>
</feature>
<reference evidence="6" key="1">
    <citation type="submission" date="2022-06" db="EMBL/GenBank/DDBJ databases">
        <authorList>
            <person name="Andreotti S."/>
            <person name="Wyler E."/>
        </authorList>
    </citation>
    <scope>NUCLEOTIDE SEQUENCE</scope>
</reference>
<dbReference type="SMART" id="SM00389">
    <property type="entry name" value="HOX"/>
    <property type="match status" value="1"/>
</dbReference>
<feature type="compositionally biased region" description="Pro residues" evidence="4">
    <location>
        <begin position="91"/>
        <end position="103"/>
    </location>
</feature>
<dbReference type="EMBL" id="CALSGD010000664">
    <property type="protein sequence ID" value="CAH6779917.1"/>
    <property type="molecule type" value="Genomic_DNA"/>
</dbReference>
<dbReference type="InterPro" id="IPR001356">
    <property type="entry name" value="HD"/>
</dbReference>